<dbReference type="Pfam" id="PF00588">
    <property type="entry name" value="SpoU_methylase"/>
    <property type="match status" value="1"/>
</dbReference>
<dbReference type="EMBL" id="BLAX01000001">
    <property type="protein sequence ID" value="GET33494.1"/>
    <property type="molecule type" value="Genomic_DNA"/>
</dbReference>
<dbReference type="Pfam" id="PF08032">
    <property type="entry name" value="SpoU_sub_bind"/>
    <property type="match status" value="1"/>
</dbReference>
<keyword evidence="1 4" id="KW-0489">Methyltransferase</keyword>
<evidence type="ECO:0000256" key="2">
    <source>
        <dbReference type="ARBA" id="ARBA00022679"/>
    </source>
</evidence>
<dbReference type="SUPFAM" id="SSF75217">
    <property type="entry name" value="alpha/beta knot"/>
    <property type="match status" value="1"/>
</dbReference>
<dbReference type="Gene3D" id="3.30.1330.30">
    <property type="match status" value="1"/>
</dbReference>
<dbReference type="GO" id="GO:0008173">
    <property type="term" value="F:RNA methyltransferase activity"/>
    <property type="evidence" value="ECO:0007669"/>
    <property type="project" value="InterPro"/>
</dbReference>
<organism evidence="4 5">
    <name type="scientific">Prolixibacter bellariivorans</name>
    <dbReference type="NCBI Taxonomy" id="314319"/>
    <lineage>
        <taxon>Bacteria</taxon>
        <taxon>Pseudomonadati</taxon>
        <taxon>Bacteroidota</taxon>
        <taxon>Bacteroidia</taxon>
        <taxon>Marinilabiliales</taxon>
        <taxon>Prolixibacteraceae</taxon>
        <taxon>Prolixibacter</taxon>
    </lineage>
</organism>
<proteinExistence type="predicted"/>
<dbReference type="GO" id="GO:0005829">
    <property type="term" value="C:cytosol"/>
    <property type="evidence" value="ECO:0007669"/>
    <property type="project" value="TreeGrafter"/>
</dbReference>
<protein>
    <submittedName>
        <fullName evidence="4">23S rRNA (Guanosine(2251)-2'-O)-methyltransferase RlmB</fullName>
    </submittedName>
</protein>
<dbReference type="InterPro" id="IPR029028">
    <property type="entry name" value="Alpha/beta_knot_MTases"/>
</dbReference>
<dbReference type="InterPro" id="IPR029064">
    <property type="entry name" value="Ribosomal_eL30-like_sf"/>
</dbReference>
<dbReference type="AlphaFoldDB" id="A0A5M4B0B3"/>
<dbReference type="OrthoDB" id="9794400at2"/>
<evidence type="ECO:0000256" key="1">
    <source>
        <dbReference type="ARBA" id="ARBA00022603"/>
    </source>
</evidence>
<dbReference type="PANTHER" id="PTHR46429:SF1">
    <property type="entry name" value="23S RRNA (GUANOSINE-2'-O-)-METHYLTRANSFERASE RLMB"/>
    <property type="match status" value="1"/>
</dbReference>
<evidence type="ECO:0000313" key="5">
    <source>
        <dbReference type="Proteomes" id="UP000391834"/>
    </source>
</evidence>
<dbReference type="NCBIfam" id="TIGR00186">
    <property type="entry name" value="rRNA_methyl_3"/>
    <property type="match status" value="1"/>
</dbReference>
<dbReference type="Gene3D" id="3.40.1280.10">
    <property type="match status" value="1"/>
</dbReference>
<dbReference type="GO" id="GO:0003723">
    <property type="term" value="F:RNA binding"/>
    <property type="evidence" value="ECO:0007669"/>
    <property type="project" value="InterPro"/>
</dbReference>
<sequence length="261" mass="28753">MERKKNVVRHRAPIDKSSFVFGTRSVIEAIKAGKEIEKILVRKGLSNELSRELFTLVRQMDIPVQNVPIERIDRITRKNHQGVVAFLSPITYQKIENVIPGIYEKGEVPLVLVLDKISDVRNFGAIARSAEVAGAHAIVIPEKGAAQINADALKTSAGALNIIPVCRVKSLSDTIIFLRESGLHVLAATEKGEKNYFETSMREPTAIVMGAEDKGIESELLKLANEWVKIPQFGQIASLNVSVAASVLIFEAVRQRIQAHS</sequence>
<dbReference type="RefSeq" id="WP_051568925.1">
    <property type="nucleotide sequence ID" value="NZ_BLAX01000001.1"/>
</dbReference>
<keyword evidence="2 4" id="KW-0808">Transferase</keyword>
<dbReference type="PANTHER" id="PTHR46429">
    <property type="entry name" value="23S RRNA (GUANOSINE-2'-O-)-METHYLTRANSFERASE RLMB"/>
    <property type="match status" value="1"/>
</dbReference>
<dbReference type="CDD" id="cd18103">
    <property type="entry name" value="SpoU-like_RlmB"/>
    <property type="match status" value="1"/>
</dbReference>
<evidence type="ECO:0000259" key="3">
    <source>
        <dbReference type="SMART" id="SM00967"/>
    </source>
</evidence>
<dbReference type="InterPro" id="IPR029026">
    <property type="entry name" value="tRNA_m1G_MTases_N"/>
</dbReference>
<accession>A0A5M4B0B3</accession>
<name>A0A5M4B0B3_9BACT</name>
<dbReference type="InterPro" id="IPR013123">
    <property type="entry name" value="SpoU_subst-bd"/>
</dbReference>
<keyword evidence="5" id="KW-1185">Reference proteome</keyword>
<dbReference type="Proteomes" id="UP000391834">
    <property type="component" value="Unassembled WGS sequence"/>
</dbReference>
<dbReference type="SMART" id="SM00967">
    <property type="entry name" value="SpoU_sub_bind"/>
    <property type="match status" value="1"/>
</dbReference>
<reference evidence="4 5" key="1">
    <citation type="submission" date="2019-10" db="EMBL/GenBank/DDBJ databases">
        <title>Prolixibacter strains distinguished by the presence of nitrate reductase genes were adept at nitrate-dependent anaerobic corrosion of metallic iron and carbon steel.</title>
        <authorList>
            <person name="Iino T."/>
            <person name="Shono N."/>
            <person name="Ito K."/>
            <person name="Nakamura R."/>
            <person name="Sueoka K."/>
            <person name="Harayama S."/>
            <person name="Ohkuma M."/>
        </authorList>
    </citation>
    <scope>NUCLEOTIDE SEQUENCE [LARGE SCALE GENOMIC DNA]</scope>
    <source>
        <strain evidence="4 5">JCM 13498</strain>
    </source>
</reference>
<comment type="caution">
    <text evidence="4">The sequence shown here is derived from an EMBL/GenBank/DDBJ whole genome shotgun (WGS) entry which is preliminary data.</text>
</comment>
<dbReference type="InterPro" id="IPR004441">
    <property type="entry name" value="rRNA_MeTrfase_TrmH"/>
</dbReference>
<dbReference type="SUPFAM" id="SSF55315">
    <property type="entry name" value="L30e-like"/>
    <property type="match status" value="1"/>
</dbReference>
<dbReference type="GO" id="GO:0032259">
    <property type="term" value="P:methylation"/>
    <property type="evidence" value="ECO:0007669"/>
    <property type="project" value="UniProtKB-KW"/>
</dbReference>
<feature type="domain" description="RNA 2-O ribose methyltransferase substrate binding" evidence="3">
    <location>
        <begin position="19"/>
        <end position="93"/>
    </location>
</feature>
<evidence type="ECO:0000313" key="4">
    <source>
        <dbReference type="EMBL" id="GET33494.1"/>
    </source>
</evidence>
<dbReference type="GO" id="GO:0006396">
    <property type="term" value="P:RNA processing"/>
    <property type="evidence" value="ECO:0007669"/>
    <property type="project" value="InterPro"/>
</dbReference>
<dbReference type="InterPro" id="IPR001537">
    <property type="entry name" value="SpoU_MeTrfase"/>
</dbReference>
<gene>
    <name evidence="4" type="ORF">PbJCM13498_23570</name>
</gene>